<evidence type="ECO:0000259" key="7">
    <source>
        <dbReference type="PROSITE" id="PS51512"/>
    </source>
</evidence>
<dbReference type="OrthoDB" id="10030313at2759"/>
<dbReference type="PANTHER" id="PTHR13612:SF0">
    <property type="entry name" value="ENHANCER OF MRNA-DECAPPING PROTEIN 3"/>
    <property type="match status" value="1"/>
</dbReference>
<feature type="domain" description="YjeF N-terminal" evidence="6">
    <location>
        <begin position="517"/>
        <end position="753"/>
    </location>
</feature>
<dbReference type="GO" id="GO:0003729">
    <property type="term" value="F:mRNA binding"/>
    <property type="evidence" value="ECO:0007669"/>
    <property type="project" value="TreeGrafter"/>
</dbReference>
<evidence type="ECO:0000256" key="5">
    <source>
        <dbReference type="SAM" id="MobiDB-lite"/>
    </source>
</evidence>
<evidence type="ECO:0000313" key="8">
    <source>
        <dbReference type="EMBL" id="KAF2658593.1"/>
    </source>
</evidence>
<evidence type="ECO:0000256" key="1">
    <source>
        <dbReference type="ARBA" id="ARBA00004201"/>
    </source>
</evidence>
<dbReference type="Pfam" id="PF09532">
    <property type="entry name" value="FDF"/>
    <property type="match status" value="1"/>
</dbReference>
<dbReference type="Proteomes" id="UP000799324">
    <property type="component" value="Unassembled WGS sequence"/>
</dbReference>
<keyword evidence="9" id="KW-1185">Reference proteome</keyword>
<dbReference type="AlphaFoldDB" id="A0A6A6TI37"/>
<feature type="compositionally biased region" description="Basic and acidic residues" evidence="5">
    <location>
        <begin position="249"/>
        <end position="259"/>
    </location>
</feature>
<name>A0A6A6TI37_9PLEO</name>
<proteinExistence type="inferred from homology"/>
<dbReference type="PROSITE" id="PS51385">
    <property type="entry name" value="YJEF_N"/>
    <property type="match status" value="1"/>
</dbReference>
<feature type="region of interest" description="Disordered" evidence="5">
    <location>
        <begin position="72"/>
        <end position="296"/>
    </location>
</feature>
<dbReference type="GO" id="GO:0031087">
    <property type="term" value="P:deadenylation-independent decapping of nuclear-transcribed mRNA"/>
    <property type="evidence" value="ECO:0007669"/>
    <property type="project" value="TreeGrafter"/>
</dbReference>
<dbReference type="PROSITE" id="PS51512">
    <property type="entry name" value="DFDF"/>
    <property type="match status" value="1"/>
</dbReference>
<evidence type="ECO:0000256" key="4">
    <source>
        <dbReference type="ARBA" id="ARBA00022490"/>
    </source>
</evidence>
<dbReference type="InterPro" id="IPR025762">
    <property type="entry name" value="DFDF"/>
</dbReference>
<dbReference type="SUPFAM" id="SSF64153">
    <property type="entry name" value="YjeF N-terminal domain-like"/>
    <property type="match status" value="1"/>
</dbReference>
<evidence type="ECO:0000256" key="2">
    <source>
        <dbReference type="ARBA" id="ARBA00006610"/>
    </source>
</evidence>
<dbReference type="GO" id="GO:0000932">
    <property type="term" value="C:P-body"/>
    <property type="evidence" value="ECO:0007669"/>
    <property type="project" value="UniProtKB-SubCell"/>
</dbReference>
<accession>A0A6A6TI37</accession>
<feature type="region of interest" description="Disordered" evidence="5">
    <location>
        <begin position="375"/>
        <end position="455"/>
    </location>
</feature>
<keyword evidence="4" id="KW-0963">Cytoplasm</keyword>
<evidence type="ECO:0000256" key="3">
    <source>
        <dbReference type="ARBA" id="ARBA00015797"/>
    </source>
</evidence>
<evidence type="ECO:0000259" key="6">
    <source>
        <dbReference type="PROSITE" id="PS51385"/>
    </source>
</evidence>
<dbReference type="PANTHER" id="PTHR13612">
    <property type="entry name" value="ENHANCER OF MRNA-DECAPPING PROTEIN 3"/>
    <property type="match status" value="1"/>
</dbReference>
<dbReference type="InterPro" id="IPR036652">
    <property type="entry name" value="YjeF_N_dom_sf"/>
</dbReference>
<dbReference type="EMBL" id="MU004313">
    <property type="protein sequence ID" value="KAF2658593.1"/>
    <property type="molecule type" value="Genomic_DNA"/>
</dbReference>
<dbReference type="InterPro" id="IPR019050">
    <property type="entry name" value="FDF_dom"/>
</dbReference>
<comment type="similarity">
    <text evidence="2">Belongs to the EDC3 family.</text>
</comment>
<dbReference type="Gene3D" id="3.40.50.10260">
    <property type="entry name" value="YjeF N-terminal domain"/>
    <property type="match status" value="1"/>
</dbReference>
<feature type="compositionally biased region" description="Polar residues" evidence="5">
    <location>
        <begin position="434"/>
        <end position="449"/>
    </location>
</feature>
<sequence length="784" mass="84023">MATLIGISVVVTLRNPPNTVVQGLVAAVNPQTSTLTLQNVLFPATGHRLDGYNVEGHAIADIKVNEAAPTQLPQTQHHNAPSQDPHPPYPHYHQSQGPQAPSIPTPRQAPQPFVDPAILSVGKRASAAPSSGQTVAAPPQEAPATPIKPISTATAAPLPTNTSPFISAAKERNVRKPSAATLEGPFSSLNIADAEEPDSDDTKVPDAATARRASITKTRTGKPMDDTQPIAKGEDSFKRTRRGGKARKKEVAAQERRNGGDVQASPEVNRKGKGSGWRQTPLLQDPEQPQLRTPGVIGGRVGLEAATASNRKTKRQRDLEAKNGWATEDATDIQELPEFDFAGNLSKFDKRSVFDQIRNEDTTADEDRLVSFNRLARPGTHGGKNLHPTENVLDSKRLKSTSNSSTEDDLSDLGSGRNSRRAMSRASIKRIPTRQGSGVQPDIDNQSHSGAPPSLVSRANRAYINRPYASSSHATGSPKPGRIATPPDSPLLDAGPHSCLRLVSTNRKCHTITPAGMLNVEETAEIGFGLSEDMMAENAGRGIAEVALSAINPGGRRLARENPNSRPVIVVLAGNHRGGARAVAAARQLQARGPKVMVALLGYERNADWDRDVRRQVDLFKKFGGTVRAWPDTEDALKRLQAPPELIIDALLGRHKDFDALGDEDRRTVLSIVGWANKSRASVLAVEMPSGVAGSTGEVAILEGEPLEVRAKYIVCLGAPHSGLLKAMQNGSGRDPQWLIWIVDIGVNRPWRNATIGGGKGIKFGESWVVQAKLEEATDNGVRA</sequence>
<protein>
    <recommendedName>
        <fullName evidence="3">Enhancer of mRNA-decapping protein 3</fullName>
    </recommendedName>
</protein>
<feature type="compositionally biased region" description="Basic residues" evidence="5">
    <location>
        <begin position="239"/>
        <end position="248"/>
    </location>
</feature>
<dbReference type="SMART" id="SM01199">
    <property type="entry name" value="FDF"/>
    <property type="match status" value="1"/>
</dbReference>
<dbReference type="InterPro" id="IPR004443">
    <property type="entry name" value="YjeF_N_dom"/>
</dbReference>
<organism evidence="8 9">
    <name type="scientific">Lophiostoma macrostomum CBS 122681</name>
    <dbReference type="NCBI Taxonomy" id="1314788"/>
    <lineage>
        <taxon>Eukaryota</taxon>
        <taxon>Fungi</taxon>
        <taxon>Dikarya</taxon>
        <taxon>Ascomycota</taxon>
        <taxon>Pezizomycotina</taxon>
        <taxon>Dothideomycetes</taxon>
        <taxon>Pleosporomycetidae</taxon>
        <taxon>Pleosporales</taxon>
        <taxon>Lophiostomataceae</taxon>
        <taxon>Lophiostoma</taxon>
    </lineage>
</organism>
<dbReference type="GO" id="GO:0033962">
    <property type="term" value="P:P-body assembly"/>
    <property type="evidence" value="ECO:0007669"/>
    <property type="project" value="TreeGrafter"/>
</dbReference>
<evidence type="ECO:0000313" key="9">
    <source>
        <dbReference type="Proteomes" id="UP000799324"/>
    </source>
</evidence>
<feature type="compositionally biased region" description="Basic residues" evidence="5">
    <location>
        <begin position="418"/>
        <end position="432"/>
    </location>
</feature>
<gene>
    <name evidence="8" type="ORF">K491DRAFT_766503</name>
</gene>
<feature type="domain" description="DFDF" evidence="7">
    <location>
        <begin position="327"/>
        <end position="363"/>
    </location>
</feature>
<dbReference type="Pfam" id="PF03853">
    <property type="entry name" value="YjeF_N"/>
    <property type="match status" value="1"/>
</dbReference>
<comment type="subcellular location">
    <subcellularLocation>
        <location evidence="1">Cytoplasm</location>
        <location evidence="1">P-body</location>
    </subcellularLocation>
</comment>
<feature type="compositionally biased region" description="Polar residues" evidence="5">
    <location>
        <begin position="151"/>
        <end position="165"/>
    </location>
</feature>
<reference evidence="8" key="1">
    <citation type="journal article" date="2020" name="Stud. Mycol.">
        <title>101 Dothideomycetes genomes: a test case for predicting lifestyles and emergence of pathogens.</title>
        <authorList>
            <person name="Haridas S."/>
            <person name="Albert R."/>
            <person name="Binder M."/>
            <person name="Bloem J."/>
            <person name="Labutti K."/>
            <person name="Salamov A."/>
            <person name="Andreopoulos B."/>
            <person name="Baker S."/>
            <person name="Barry K."/>
            <person name="Bills G."/>
            <person name="Bluhm B."/>
            <person name="Cannon C."/>
            <person name="Castanera R."/>
            <person name="Culley D."/>
            <person name="Daum C."/>
            <person name="Ezra D."/>
            <person name="Gonzalez J."/>
            <person name="Henrissat B."/>
            <person name="Kuo A."/>
            <person name="Liang C."/>
            <person name="Lipzen A."/>
            <person name="Lutzoni F."/>
            <person name="Magnuson J."/>
            <person name="Mondo S."/>
            <person name="Nolan M."/>
            <person name="Ohm R."/>
            <person name="Pangilinan J."/>
            <person name="Park H.-J."/>
            <person name="Ramirez L."/>
            <person name="Alfaro M."/>
            <person name="Sun H."/>
            <person name="Tritt A."/>
            <person name="Yoshinaga Y."/>
            <person name="Zwiers L.-H."/>
            <person name="Turgeon B."/>
            <person name="Goodwin S."/>
            <person name="Spatafora J."/>
            <person name="Crous P."/>
            <person name="Grigoriev I."/>
        </authorList>
    </citation>
    <scope>NUCLEOTIDE SEQUENCE</scope>
    <source>
        <strain evidence="8">CBS 122681</strain>
    </source>
</reference>